<dbReference type="EMBL" id="AGFM01000009">
    <property type="protein sequence ID" value="EHJ62159.1"/>
    <property type="molecule type" value="Genomic_DNA"/>
</dbReference>
<gene>
    <name evidence="1" type="ORF">NSU_0756</name>
</gene>
<protein>
    <submittedName>
        <fullName evidence="1">Uncharacterized protein</fullName>
    </submittedName>
</protein>
<reference evidence="1 2" key="1">
    <citation type="journal article" date="2012" name="J. Bacteriol.">
        <title>Genome sequence of benzo(a)pyrene-degrading bacterium Novosphingobium pentaromativorans US6-1.</title>
        <authorList>
            <person name="Luo Y.R."/>
            <person name="Kang S.G."/>
            <person name="Kim S.J."/>
            <person name="Kim M.R."/>
            <person name="Li N."/>
            <person name="Lee J.H."/>
            <person name="Kwon K.K."/>
        </authorList>
    </citation>
    <scope>NUCLEOTIDE SEQUENCE [LARGE SCALE GENOMIC DNA]</scope>
    <source>
        <strain evidence="1 2">US6-1</strain>
    </source>
</reference>
<dbReference type="PATRIC" id="fig|1088721.3.peg.747"/>
<accession>G6E8T5</accession>
<sequence length="37" mass="4396">MPEVDMHEPVRTGLLDQDGNEIWRMPRPIGFGRDDEW</sequence>
<proteinExistence type="predicted"/>
<keyword evidence="2" id="KW-1185">Reference proteome</keyword>
<dbReference type="STRING" id="1088721.JI59_16305"/>
<dbReference type="AlphaFoldDB" id="G6E8T5"/>
<name>G6E8T5_9SPHN</name>
<dbReference type="Proteomes" id="UP000004030">
    <property type="component" value="Unassembled WGS sequence"/>
</dbReference>
<evidence type="ECO:0000313" key="1">
    <source>
        <dbReference type="EMBL" id="EHJ62159.1"/>
    </source>
</evidence>
<evidence type="ECO:0000313" key="2">
    <source>
        <dbReference type="Proteomes" id="UP000004030"/>
    </source>
</evidence>
<organism evidence="1 2">
    <name type="scientific">Novosphingobium pentaromativorans US6-1</name>
    <dbReference type="NCBI Taxonomy" id="1088721"/>
    <lineage>
        <taxon>Bacteria</taxon>
        <taxon>Pseudomonadati</taxon>
        <taxon>Pseudomonadota</taxon>
        <taxon>Alphaproteobacteria</taxon>
        <taxon>Sphingomonadales</taxon>
        <taxon>Sphingomonadaceae</taxon>
        <taxon>Novosphingobium</taxon>
    </lineage>
</organism>
<comment type="caution">
    <text evidence="1">The sequence shown here is derived from an EMBL/GenBank/DDBJ whole genome shotgun (WGS) entry which is preliminary data.</text>
</comment>